<dbReference type="Pfam" id="PF05016">
    <property type="entry name" value="ParE_toxin"/>
    <property type="match status" value="1"/>
</dbReference>
<evidence type="ECO:0008006" key="4">
    <source>
        <dbReference type="Google" id="ProtNLM"/>
    </source>
</evidence>
<protein>
    <recommendedName>
        <fullName evidence="4">Plasmid stabilization protein</fullName>
    </recommendedName>
</protein>
<dbReference type="InterPro" id="IPR007712">
    <property type="entry name" value="RelE/ParE_toxin"/>
</dbReference>
<dbReference type="InterPro" id="IPR035093">
    <property type="entry name" value="RelE/ParE_toxin_dom_sf"/>
</dbReference>
<evidence type="ECO:0000256" key="1">
    <source>
        <dbReference type="ARBA" id="ARBA00022649"/>
    </source>
</evidence>
<proteinExistence type="predicted"/>
<dbReference type="RefSeq" id="WP_068769126.1">
    <property type="nucleotide sequence ID" value="NZ_CP109796.1"/>
</dbReference>
<reference evidence="2 3" key="1">
    <citation type="submission" date="2016-01" db="EMBL/GenBank/DDBJ databases">
        <title>High potential of lignocellulose degradation of a new Verrucomicrobia species.</title>
        <authorList>
            <person name="Wang Y."/>
            <person name="Shi Y."/>
            <person name="Qiu Z."/>
            <person name="Liu S."/>
            <person name="Yang H."/>
        </authorList>
    </citation>
    <scope>NUCLEOTIDE SEQUENCE [LARGE SCALE GENOMIC DNA]</scope>
    <source>
        <strain evidence="2 3">TSB47</strain>
    </source>
</reference>
<dbReference type="EMBL" id="LRRQ01000040">
    <property type="protein sequence ID" value="OAM91135.1"/>
    <property type="molecule type" value="Genomic_DNA"/>
</dbReference>
<dbReference type="Proteomes" id="UP000078486">
    <property type="component" value="Unassembled WGS sequence"/>
</dbReference>
<comment type="caution">
    <text evidence="2">The sequence shown here is derived from an EMBL/GenBank/DDBJ whole genome shotgun (WGS) entry which is preliminary data.</text>
</comment>
<organism evidence="2 3">
    <name type="scientific">Termitidicoccus mucosus</name>
    <dbReference type="NCBI Taxonomy" id="1184151"/>
    <lineage>
        <taxon>Bacteria</taxon>
        <taxon>Pseudomonadati</taxon>
        <taxon>Verrucomicrobiota</taxon>
        <taxon>Opitutia</taxon>
        <taxon>Opitutales</taxon>
        <taxon>Opitutaceae</taxon>
        <taxon>Termitidicoccus</taxon>
    </lineage>
</organism>
<keyword evidence="1" id="KW-1277">Toxin-antitoxin system</keyword>
<dbReference type="AlphaFoldDB" id="A0A178IPF9"/>
<sequence length="98" mass="11590">MKPHGFHREALEEYARAAEDYAKISPELGGRFYDEIERLIGDVCRAPVLYRRICGPVRRHFSTVFPFAILYEDRPDHVRIVAVMPMHRDPDYWSRRTA</sequence>
<accession>A0A178IPF9</accession>
<dbReference type="OrthoDB" id="9809155at2"/>
<keyword evidence="3" id="KW-1185">Reference proteome</keyword>
<evidence type="ECO:0000313" key="3">
    <source>
        <dbReference type="Proteomes" id="UP000078486"/>
    </source>
</evidence>
<name>A0A178IPF9_9BACT</name>
<gene>
    <name evidence="2" type="ORF">AW736_05005</name>
</gene>
<evidence type="ECO:0000313" key="2">
    <source>
        <dbReference type="EMBL" id="OAM91135.1"/>
    </source>
</evidence>
<dbReference type="Gene3D" id="3.30.2310.20">
    <property type="entry name" value="RelE-like"/>
    <property type="match status" value="1"/>
</dbReference>
<dbReference type="STRING" id="1184151.AW736_05005"/>